<accession>A0A085BLG3</accession>
<evidence type="ECO:0000313" key="1">
    <source>
        <dbReference type="EMBL" id="KFC23308.1"/>
    </source>
</evidence>
<sequence length="838" mass="98545">MKKLILTAALFLGFQESSKACSWYDPDHEYFNLFAQEIIHNKTYEPFLLTYSSHFYGYNYDGKIDKNVPDENIESWVKYFDNKLTYEETNALVTKVDIKHLNSLKKGQLTHPLFQKLGKGFYTKYQEAVDYLIQAKYMEPYMRINYVENPDAYYYRDEKTVVKNATQLNYEKTNAALISLYKAATNPEIKLRYAYQLVRFNHYSRKYQSAINDFQTYVEPLKLKNHMYYYALDQKAGAERGLKQFDKANWDFFQVFKNTKNKKESAYNSMFLATDKDFNKILAQTKMPEDKNMAYFLLAYNSFNNPVPIMNKMIENNTESDILKVLTVRAINQLERNYLVVNPYCNDKDCDHFRNKRLPLYAPDNYANQSKDFAKDLEATIVLAKNKKGADEFWQLCEAYIKFLNTDYKGSQNVLSKIKTSDKEYLAEIEKFKMLNEIVSQPTITPAFENSLMTKYAKIIQEKGDYRDWTYMPSTKDFVVDILANRYFIEKQDAKSFLMNNNLSDLQYNPNSDLVKKVEEFYKKPNKTAFENYLVKKMEDIADPESFFNVIYGDRAMRLADFTKAKAFYSKAKNYKGIPRMLADWKDDGKTYVEKPMVFENGAYNGFNNISSLVFGHNVWESFQSKPEESMKAEGLSNFPFIKNKMNKIELADAMIQLENIGKGNDDKARLANQLLGNLLYNTSILGYFRELFVMDVDNYNGPKFQFGNELQSPFYLYYKNFSSRSYVEPDNFDLAINYYKKALTLSKDKENQARILFQMASAEQGKYYQWEANNPLEVKYDDPKYEEKSKQNELFAIKTKNEKFRTSFAQLKANYSQTATYKNLQSSCLYFGYYTRK</sequence>
<dbReference type="eggNOG" id="ENOG502ZAQA">
    <property type="taxonomic scope" value="Bacteria"/>
</dbReference>
<dbReference type="RefSeq" id="WP_034973055.1">
    <property type="nucleotide sequence ID" value="NZ_FOFI01000002.1"/>
</dbReference>
<protein>
    <submittedName>
        <fullName evidence="1">Uncharacterized protein</fullName>
    </submittedName>
</protein>
<dbReference type="OrthoDB" id="1109163at2"/>
<dbReference type="AlphaFoldDB" id="A0A085BLG3"/>
<name>A0A085BLG3_9FLAO</name>
<comment type="caution">
    <text evidence="1">The sequence shown here is derived from an EMBL/GenBank/DDBJ whole genome shotgun (WGS) entry which is preliminary data.</text>
</comment>
<gene>
    <name evidence="1" type="ORF">IO89_01575</name>
</gene>
<dbReference type="STRING" id="421072.SAMN04488097_1275"/>
<reference evidence="1 2" key="1">
    <citation type="submission" date="2014-07" db="EMBL/GenBank/DDBJ databases">
        <title>Epilithonimonas lactis LMG 22401 Genome.</title>
        <authorList>
            <person name="Pipes S.E."/>
            <person name="Stropko S.J."/>
        </authorList>
    </citation>
    <scope>NUCLEOTIDE SEQUENCE [LARGE SCALE GENOMIC DNA]</scope>
    <source>
        <strain evidence="1 2">LMG 24401</strain>
    </source>
</reference>
<dbReference type="EMBL" id="JPLY01000001">
    <property type="protein sequence ID" value="KFC23308.1"/>
    <property type="molecule type" value="Genomic_DNA"/>
</dbReference>
<proteinExistence type="predicted"/>
<evidence type="ECO:0000313" key="2">
    <source>
        <dbReference type="Proteomes" id="UP000028623"/>
    </source>
</evidence>
<dbReference type="Proteomes" id="UP000028623">
    <property type="component" value="Unassembled WGS sequence"/>
</dbReference>
<organism evidence="1 2">
    <name type="scientific">Epilithonimonas lactis</name>
    <dbReference type="NCBI Taxonomy" id="421072"/>
    <lineage>
        <taxon>Bacteria</taxon>
        <taxon>Pseudomonadati</taxon>
        <taxon>Bacteroidota</taxon>
        <taxon>Flavobacteriia</taxon>
        <taxon>Flavobacteriales</taxon>
        <taxon>Weeksellaceae</taxon>
        <taxon>Chryseobacterium group</taxon>
        <taxon>Epilithonimonas</taxon>
    </lineage>
</organism>
<keyword evidence="2" id="KW-1185">Reference proteome</keyword>